<gene>
    <name evidence="1" type="ORF">DAPK24_054830</name>
</gene>
<name>A0AAV5RC62_PICKL</name>
<keyword evidence="2" id="KW-1185">Reference proteome</keyword>
<comment type="caution">
    <text evidence="1">The sequence shown here is derived from an EMBL/GenBank/DDBJ whole genome shotgun (WGS) entry which is preliminary data.</text>
</comment>
<dbReference type="EMBL" id="BTGB01000009">
    <property type="protein sequence ID" value="GMM48885.1"/>
    <property type="molecule type" value="Genomic_DNA"/>
</dbReference>
<organism evidence="1 2">
    <name type="scientific">Pichia kluyveri</name>
    <name type="common">Yeast</name>
    <dbReference type="NCBI Taxonomy" id="36015"/>
    <lineage>
        <taxon>Eukaryota</taxon>
        <taxon>Fungi</taxon>
        <taxon>Dikarya</taxon>
        <taxon>Ascomycota</taxon>
        <taxon>Saccharomycotina</taxon>
        <taxon>Pichiomycetes</taxon>
        <taxon>Pichiales</taxon>
        <taxon>Pichiaceae</taxon>
        <taxon>Pichia</taxon>
    </lineage>
</organism>
<dbReference type="InterPro" id="IPR035283">
    <property type="entry name" value="Fmp23"/>
</dbReference>
<evidence type="ECO:0000313" key="1">
    <source>
        <dbReference type="EMBL" id="GMM48885.1"/>
    </source>
</evidence>
<proteinExistence type="predicted"/>
<reference evidence="1 2" key="1">
    <citation type="journal article" date="2023" name="Elife">
        <title>Identification of key yeast species and microbe-microbe interactions impacting larval growth of Drosophila in the wild.</title>
        <authorList>
            <person name="Mure A."/>
            <person name="Sugiura Y."/>
            <person name="Maeda R."/>
            <person name="Honda K."/>
            <person name="Sakurai N."/>
            <person name="Takahashi Y."/>
            <person name="Watada M."/>
            <person name="Katoh T."/>
            <person name="Gotoh A."/>
            <person name="Gotoh Y."/>
            <person name="Taniguchi I."/>
            <person name="Nakamura K."/>
            <person name="Hayashi T."/>
            <person name="Katayama T."/>
            <person name="Uemura T."/>
            <person name="Hattori Y."/>
        </authorList>
    </citation>
    <scope>NUCLEOTIDE SEQUENCE [LARGE SCALE GENOMIC DNA]</scope>
    <source>
        <strain evidence="1 2">PK-24</strain>
    </source>
</reference>
<dbReference type="AlphaFoldDB" id="A0AAV5RC62"/>
<dbReference type="Proteomes" id="UP001378960">
    <property type="component" value="Unassembled WGS sequence"/>
</dbReference>
<sequence>MIHILNINRLIHTHHAKLAKSSISFKETSGLIAQSMIRTTNHALIAHSYWENIKKNNKDNNNNSEYRQIPDDSRFMDKHYNELINYRDKIVGVGGSFNDLNSITELFFKLSKLYPNEGKPEQIELFNKFIDDLWQLLMLNGGYIDILDLMIYNKQVFDHCESTKHHV</sequence>
<dbReference type="Pfam" id="PF17315">
    <property type="entry name" value="FMP23"/>
    <property type="match status" value="1"/>
</dbReference>
<evidence type="ECO:0000313" key="2">
    <source>
        <dbReference type="Proteomes" id="UP001378960"/>
    </source>
</evidence>
<accession>A0AAV5RC62</accession>
<protein>
    <submittedName>
        <fullName evidence="1">Uncharacterized protein</fullName>
    </submittedName>
</protein>